<dbReference type="AlphaFoldDB" id="A0A3E0HF14"/>
<comment type="caution">
    <text evidence="2">The sequence shown here is derived from an EMBL/GenBank/DDBJ whole genome shotgun (WGS) entry which is preliminary data.</text>
</comment>
<gene>
    <name evidence="2" type="ORF">BCF44_109331</name>
</gene>
<dbReference type="Gene3D" id="3.40.50.10320">
    <property type="entry name" value="LmbE-like"/>
    <property type="match status" value="1"/>
</dbReference>
<reference evidence="2 3" key="1">
    <citation type="submission" date="2018-08" db="EMBL/GenBank/DDBJ databases">
        <title>Genomic Encyclopedia of Archaeal and Bacterial Type Strains, Phase II (KMG-II): from individual species to whole genera.</title>
        <authorList>
            <person name="Goeker M."/>
        </authorList>
    </citation>
    <scope>NUCLEOTIDE SEQUENCE [LARGE SCALE GENOMIC DNA]</scope>
    <source>
        <strain evidence="2 3">DSM 45791</strain>
    </source>
</reference>
<evidence type="ECO:0000259" key="1">
    <source>
        <dbReference type="Pfam" id="PF26607"/>
    </source>
</evidence>
<dbReference type="EMBL" id="QUNO01000009">
    <property type="protein sequence ID" value="REH43788.1"/>
    <property type="molecule type" value="Genomic_DNA"/>
</dbReference>
<dbReference type="Gene3D" id="2.120.10.70">
    <property type="entry name" value="Fucose-specific lectin"/>
    <property type="match status" value="1"/>
</dbReference>
<dbReference type="SUPFAM" id="SSF89372">
    <property type="entry name" value="Fucose-specific lectin"/>
    <property type="match status" value="2"/>
</dbReference>
<dbReference type="SUPFAM" id="SSF102588">
    <property type="entry name" value="LmbE-like"/>
    <property type="match status" value="1"/>
</dbReference>
<dbReference type="Proteomes" id="UP000256269">
    <property type="component" value="Unassembled WGS sequence"/>
</dbReference>
<dbReference type="Pfam" id="PF26607">
    <property type="entry name" value="DUF8189"/>
    <property type="match status" value="1"/>
</dbReference>
<organism evidence="2 3">
    <name type="scientific">Kutzneria buriramensis</name>
    <dbReference type="NCBI Taxonomy" id="1045776"/>
    <lineage>
        <taxon>Bacteria</taxon>
        <taxon>Bacillati</taxon>
        <taxon>Actinomycetota</taxon>
        <taxon>Actinomycetes</taxon>
        <taxon>Pseudonocardiales</taxon>
        <taxon>Pseudonocardiaceae</taxon>
        <taxon>Kutzneria</taxon>
    </lineage>
</organism>
<accession>A0A3E0HF14</accession>
<evidence type="ECO:0000313" key="2">
    <source>
        <dbReference type="EMBL" id="REH43788.1"/>
    </source>
</evidence>
<proteinExistence type="predicted"/>
<evidence type="ECO:0000313" key="3">
    <source>
        <dbReference type="Proteomes" id="UP000256269"/>
    </source>
</evidence>
<dbReference type="InterPro" id="IPR024078">
    <property type="entry name" value="LmbE-like_dom_sf"/>
</dbReference>
<keyword evidence="3" id="KW-1185">Reference proteome</keyword>
<feature type="domain" description="PLL-like beta propeller" evidence="1">
    <location>
        <begin position="364"/>
        <end position="653"/>
    </location>
</feature>
<dbReference type="InterPro" id="IPR058502">
    <property type="entry name" value="PLL-like_beta-prop"/>
</dbReference>
<name>A0A3E0HF14_9PSEU</name>
<protein>
    <submittedName>
        <fullName evidence="2">GlcNAc-PI de-N-acetylase</fullName>
    </submittedName>
</protein>
<sequence>MSETGSAAPAAAAKGGKTRVQRLATTLTVVVSLGMIGPVARADTPPAQAVVDVVAHEDDDTLFLSPDLITQITRNIDTTTVYITAGENAPGATQSPELYATSRQVGVLSAYATMAGVTGCAVGAAGASGCWTLTTQTFANHQVQQYSLTSRPNVRVIFLNLPENADTRYNSGGTLAKLWASTIPNTNTLAVSAAPVQNYTRGQLIDVLNAVMTAYSATVVRAQDPAPDLQLRPDHEDHTPASLFAGAAEAAYSATKPRVMLEDYHDYNIADLAINMNAAQQAAKKNIFENQYMPNDVFVQYGAAFNDTYAKWEQREYERDPRGTNWVTTDGANNIHAFVVQGGSLYEWVEHPDGTWAAPINHGNPGAPLANGVFVAHDQDGRMEVFGQRLDSYNIISLYQSGSSWSWADVGNPNTGSDAAQRVSTPAVTTNGDGRLQIFVRNGNGGICSKWQVAINGGFVGSWGDMGGTNAQGQPSALMTNDGRIELFAPTVTGILHWYQPTANGGFNTDTTFPQAAAASGLTVAKDQDGRFELLTRQAGTANVTTTYQVSVGGSWAGPGAFGGQGGIGNITVVTDTSGRVLAAEHNANGGISFSEQTAPNNAFGGWTDISGVAVDDAAGITGPNGRTQLMAVNYDGKLYYSQQGTNNAFAAWQPAG</sequence>